<proteinExistence type="inferred from homology"/>
<dbReference type="eggNOG" id="COG4795">
    <property type="taxonomic scope" value="Bacteria"/>
</dbReference>
<reference evidence="11 12" key="1">
    <citation type="journal article" date="2017" name="Antonie Van Leeuwenhoek">
        <title>Rhizobium rhizosphaerae sp. nov., a novel species isolated from rice rhizosphere.</title>
        <authorList>
            <person name="Zhao J.J."/>
            <person name="Zhang J."/>
            <person name="Zhang R.J."/>
            <person name="Zhang C.W."/>
            <person name="Yin H.Q."/>
            <person name="Zhang X.X."/>
        </authorList>
    </citation>
    <scope>NUCLEOTIDE SEQUENCE [LARGE SCALE GENOMIC DNA]</scope>
    <source>
        <strain evidence="11 12">E3</strain>
    </source>
</reference>
<evidence type="ECO:0000256" key="4">
    <source>
        <dbReference type="ARBA" id="ARBA00022475"/>
    </source>
</evidence>
<evidence type="ECO:0000256" key="5">
    <source>
        <dbReference type="ARBA" id="ARBA00022481"/>
    </source>
</evidence>
<dbReference type="InterPro" id="IPR051621">
    <property type="entry name" value="T2SS_protein_J"/>
</dbReference>
<dbReference type="NCBIfam" id="TIGR01711">
    <property type="entry name" value="gspJ"/>
    <property type="match status" value="1"/>
</dbReference>
<dbReference type="InterPro" id="IPR012902">
    <property type="entry name" value="N_methyl_site"/>
</dbReference>
<dbReference type="RefSeq" id="WP_008846136.1">
    <property type="nucleotide sequence ID" value="NZ_BAEN01000068.1"/>
</dbReference>
<dbReference type="AlphaFoldDB" id="K6X6W6"/>
<evidence type="ECO:0000256" key="10">
    <source>
        <dbReference type="SAM" id="Phobius"/>
    </source>
</evidence>
<dbReference type="InterPro" id="IPR010055">
    <property type="entry name" value="T2SS_protein-GspJ"/>
</dbReference>
<comment type="similarity">
    <text evidence="2">Belongs to the GSP J family.</text>
</comment>
<dbReference type="PANTHER" id="PTHR39583">
    <property type="entry name" value="TYPE II SECRETION SYSTEM PROTEIN J-RELATED"/>
    <property type="match status" value="1"/>
</dbReference>
<evidence type="ECO:0000313" key="12">
    <source>
        <dbReference type="Proteomes" id="UP000006334"/>
    </source>
</evidence>
<dbReference type="GO" id="GO:0015627">
    <property type="term" value="C:type II protein secretion system complex"/>
    <property type="evidence" value="ECO:0007669"/>
    <property type="project" value="InterPro"/>
</dbReference>
<dbReference type="Pfam" id="PF07963">
    <property type="entry name" value="N_methyl"/>
    <property type="match status" value="1"/>
</dbReference>
<evidence type="ECO:0000256" key="3">
    <source>
        <dbReference type="ARBA" id="ARBA00021539"/>
    </source>
</evidence>
<dbReference type="NCBIfam" id="TIGR02532">
    <property type="entry name" value="IV_pilin_GFxxxE"/>
    <property type="match status" value="1"/>
</dbReference>
<accession>K6X6W6</accession>
<dbReference type="Pfam" id="PF11612">
    <property type="entry name" value="T2SSJ"/>
    <property type="match status" value="1"/>
</dbReference>
<feature type="transmembrane region" description="Helical" evidence="10">
    <location>
        <begin position="12"/>
        <end position="37"/>
    </location>
</feature>
<keyword evidence="9 10" id="KW-0472">Membrane</keyword>
<dbReference type="STRING" id="1127673.GLIP_3723"/>
<evidence type="ECO:0000256" key="6">
    <source>
        <dbReference type="ARBA" id="ARBA00022519"/>
    </source>
</evidence>
<keyword evidence="4" id="KW-1003">Cell membrane</keyword>
<gene>
    <name evidence="11" type="primary">outJ</name>
    <name evidence="11" type="ORF">GLIP_3723</name>
</gene>
<dbReference type="OrthoDB" id="9794345at2"/>
<dbReference type="EMBL" id="BAEN01000068">
    <property type="protein sequence ID" value="GAC16334.1"/>
    <property type="molecule type" value="Genomic_DNA"/>
</dbReference>
<dbReference type="InterPro" id="IPR045584">
    <property type="entry name" value="Pilin-like"/>
</dbReference>
<dbReference type="SUPFAM" id="SSF54523">
    <property type="entry name" value="Pili subunits"/>
    <property type="match status" value="1"/>
</dbReference>
<dbReference type="Proteomes" id="UP000006334">
    <property type="component" value="Unassembled WGS sequence"/>
</dbReference>
<keyword evidence="8 10" id="KW-1133">Transmembrane helix</keyword>
<sequence length="210" mass="23531">MNGQPKQSGFTLIEIMIAVAIFTLIGIASTGVMTAVIDSDELSESRFEKLQTLQRAMLTIERDMLQAVPRSVRIEGEENNIVMRGEKNLLESDADGLSFVRGGWQNPQLMLHRSTLQSVGYRLQEGKLERLFGNYVDNVVGFEPKVRVLLTDIEDFKVLFLLNGGKDSEDMESWDESYAQNSLPVAVMITITSKEFGPVTRKFMMGTLDS</sequence>
<keyword evidence="7 10" id="KW-0812">Transmembrane</keyword>
<evidence type="ECO:0000256" key="7">
    <source>
        <dbReference type="ARBA" id="ARBA00022692"/>
    </source>
</evidence>
<evidence type="ECO:0000256" key="1">
    <source>
        <dbReference type="ARBA" id="ARBA00004377"/>
    </source>
</evidence>
<dbReference type="GO" id="GO:0015628">
    <property type="term" value="P:protein secretion by the type II secretion system"/>
    <property type="evidence" value="ECO:0007669"/>
    <property type="project" value="InterPro"/>
</dbReference>
<protein>
    <recommendedName>
        <fullName evidence="3">Type II secretion system protein J</fullName>
    </recommendedName>
</protein>
<comment type="subcellular location">
    <subcellularLocation>
        <location evidence="1">Cell inner membrane</location>
        <topology evidence="1">Single-pass membrane protein</topology>
    </subcellularLocation>
</comment>
<comment type="caution">
    <text evidence="11">The sequence shown here is derived from an EMBL/GenBank/DDBJ whole genome shotgun (WGS) entry which is preliminary data.</text>
</comment>
<evidence type="ECO:0000256" key="2">
    <source>
        <dbReference type="ARBA" id="ARBA00011084"/>
    </source>
</evidence>
<name>K6X6W6_9ALTE</name>
<evidence type="ECO:0000256" key="9">
    <source>
        <dbReference type="ARBA" id="ARBA00023136"/>
    </source>
</evidence>
<dbReference type="PROSITE" id="PS00409">
    <property type="entry name" value="PROKAR_NTER_METHYL"/>
    <property type="match status" value="1"/>
</dbReference>
<evidence type="ECO:0000313" key="11">
    <source>
        <dbReference type="EMBL" id="GAC16334.1"/>
    </source>
</evidence>
<keyword evidence="6" id="KW-0997">Cell inner membrane</keyword>
<keyword evidence="12" id="KW-1185">Reference proteome</keyword>
<organism evidence="11 12">
    <name type="scientific">Aliiglaciecola lipolytica E3</name>
    <dbReference type="NCBI Taxonomy" id="1127673"/>
    <lineage>
        <taxon>Bacteria</taxon>
        <taxon>Pseudomonadati</taxon>
        <taxon>Pseudomonadota</taxon>
        <taxon>Gammaproteobacteria</taxon>
        <taxon>Alteromonadales</taxon>
        <taxon>Alteromonadaceae</taxon>
        <taxon>Aliiglaciecola</taxon>
    </lineage>
</organism>
<dbReference type="Gene3D" id="3.10.610.10">
    <property type="entry name" value="GSPII I/J protein-like"/>
    <property type="match status" value="1"/>
</dbReference>
<keyword evidence="5" id="KW-0488">Methylation</keyword>
<dbReference type="GO" id="GO:0005886">
    <property type="term" value="C:plasma membrane"/>
    <property type="evidence" value="ECO:0007669"/>
    <property type="project" value="UniProtKB-SubCell"/>
</dbReference>
<evidence type="ECO:0000256" key="8">
    <source>
        <dbReference type="ARBA" id="ARBA00022989"/>
    </source>
</evidence>
<dbReference type="PANTHER" id="PTHR39583:SF2">
    <property type="entry name" value="TYPE II SECRETION SYSTEM PROTEIN J"/>
    <property type="match status" value="1"/>
</dbReference>
<dbReference type="Gene3D" id="2.10.70.20">
    <property type="entry name" value="gspk-gspi-gspj complex like domains"/>
    <property type="match status" value="1"/>
</dbReference>